<name>A0A6V2MUM4_EMIHU</name>
<feature type="transmembrane region" description="Helical" evidence="9">
    <location>
        <begin position="434"/>
        <end position="461"/>
    </location>
</feature>
<dbReference type="PANTHER" id="PTHR21716:SF53">
    <property type="entry name" value="PERMEASE PERM-RELATED"/>
    <property type="match status" value="1"/>
</dbReference>
<dbReference type="AlphaFoldDB" id="A0A6V2MUM4"/>
<feature type="region of interest" description="Disordered" evidence="8">
    <location>
        <begin position="1"/>
        <end position="38"/>
    </location>
</feature>
<evidence type="ECO:0000256" key="9">
    <source>
        <dbReference type="SAM" id="Phobius"/>
    </source>
</evidence>
<dbReference type="EMBL" id="HBIR01010124">
    <property type="protein sequence ID" value="CAE0533639.1"/>
    <property type="molecule type" value="Transcribed_RNA"/>
</dbReference>
<feature type="transmembrane region" description="Helical" evidence="9">
    <location>
        <begin position="150"/>
        <end position="170"/>
    </location>
</feature>
<evidence type="ECO:0000256" key="8">
    <source>
        <dbReference type="SAM" id="MobiDB-lite"/>
    </source>
</evidence>
<evidence type="ECO:0008006" key="11">
    <source>
        <dbReference type="Google" id="ProtNLM"/>
    </source>
</evidence>
<dbReference type="PANTHER" id="PTHR21716">
    <property type="entry name" value="TRANSMEMBRANE PROTEIN"/>
    <property type="match status" value="1"/>
</dbReference>
<evidence type="ECO:0000256" key="5">
    <source>
        <dbReference type="ARBA" id="ARBA00022692"/>
    </source>
</evidence>
<accession>A0A6V2MUM4</accession>
<feature type="transmembrane region" description="Helical" evidence="9">
    <location>
        <begin position="280"/>
        <end position="307"/>
    </location>
</feature>
<keyword evidence="4" id="KW-1003">Cell membrane</keyword>
<feature type="transmembrane region" description="Helical" evidence="9">
    <location>
        <begin position="123"/>
        <end position="144"/>
    </location>
</feature>
<protein>
    <recommendedName>
        <fullName evidence="11">AI-2E family transporter</fullName>
    </recommendedName>
</protein>
<evidence type="ECO:0000256" key="4">
    <source>
        <dbReference type="ARBA" id="ARBA00022475"/>
    </source>
</evidence>
<evidence type="ECO:0000256" key="2">
    <source>
        <dbReference type="ARBA" id="ARBA00009773"/>
    </source>
</evidence>
<evidence type="ECO:0000256" key="1">
    <source>
        <dbReference type="ARBA" id="ARBA00004651"/>
    </source>
</evidence>
<comment type="similarity">
    <text evidence="2">Belongs to the autoinducer-2 exporter (AI-2E) (TC 2.A.86) family.</text>
</comment>
<keyword evidence="7 9" id="KW-0472">Membrane</keyword>
<feature type="region of interest" description="Disordered" evidence="8">
    <location>
        <begin position="505"/>
        <end position="526"/>
    </location>
</feature>
<keyword evidence="5 9" id="KW-0812">Transmembrane</keyword>
<feature type="transmembrane region" description="Helical" evidence="9">
    <location>
        <begin position="328"/>
        <end position="355"/>
    </location>
</feature>
<keyword evidence="3" id="KW-0813">Transport</keyword>
<reference evidence="10" key="1">
    <citation type="submission" date="2021-01" db="EMBL/GenBank/DDBJ databases">
        <authorList>
            <person name="Corre E."/>
            <person name="Pelletier E."/>
            <person name="Niang G."/>
            <person name="Scheremetjew M."/>
            <person name="Finn R."/>
            <person name="Kale V."/>
            <person name="Holt S."/>
            <person name="Cochrane G."/>
            <person name="Meng A."/>
            <person name="Brown T."/>
            <person name="Cohen L."/>
        </authorList>
    </citation>
    <scope>NUCLEOTIDE SEQUENCE</scope>
    <source>
        <strain evidence="10">379</strain>
    </source>
</reference>
<keyword evidence="6 9" id="KW-1133">Transmembrane helix</keyword>
<evidence type="ECO:0000256" key="6">
    <source>
        <dbReference type="ARBA" id="ARBA00022989"/>
    </source>
</evidence>
<sequence>MQPDTWLAHRHSADPSREERRTPPFLQPDPSQYLPLPSLSERSTGGWFGGSNWWARRTDLERTVEAQAAELAALRSKVCKLEGVARSPLPPPPPLASAYTNTKPQLLPKRPLDRIEGLIDERIRTLCLVGVLCAVVYFALYHLAGTLIPFFLAVSLKYILTPLIDVLSCRHPLCESGRPRPWWLVELPRKWAVLFALAIALFVLFVVGLTVANSLSAFASRAGVYNERIDELIDWFFHKLTEVQIDLGVINATDHSGERQIENIDLLKNAVVEKIDASELIISFLGTATSVLENVLYVMLFLVFMLLEGDDRRDRRLTRTERHAERQIFAYISGKILLSLFVGIAHAAILGYAGLDLSLSLVFGLMTFWLNFIPAVGAPIGVLLPMPFIVLDTETFTDYDMLLAFLAPMLLAFLNKDVIETKVFASSTNLDSVGVMLSILLWGSVWGITGMVLAVPITAVFRIHLEHIQHPLPRYLAGKLGKSTAMPRDSASARARETEVDVAAVGPARQSTHTPVARPGGGDELL</sequence>
<organism evidence="10">
    <name type="scientific">Emiliania huxleyi</name>
    <name type="common">Coccolithophore</name>
    <name type="synonym">Pontosphaera huxleyi</name>
    <dbReference type="NCBI Taxonomy" id="2903"/>
    <lineage>
        <taxon>Eukaryota</taxon>
        <taxon>Haptista</taxon>
        <taxon>Haptophyta</taxon>
        <taxon>Prymnesiophyceae</taxon>
        <taxon>Isochrysidales</taxon>
        <taxon>Noelaerhabdaceae</taxon>
        <taxon>Emiliania</taxon>
    </lineage>
</organism>
<evidence type="ECO:0000313" key="10">
    <source>
        <dbReference type="EMBL" id="CAE0533639.1"/>
    </source>
</evidence>
<dbReference type="InterPro" id="IPR002549">
    <property type="entry name" value="AI-2E-like"/>
</dbReference>
<comment type="subcellular location">
    <subcellularLocation>
        <location evidence="1">Cell membrane</location>
        <topology evidence="1">Multi-pass membrane protein</topology>
    </subcellularLocation>
</comment>
<dbReference type="GO" id="GO:0005886">
    <property type="term" value="C:plasma membrane"/>
    <property type="evidence" value="ECO:0007669"/>
    <property type="project" value="UniProtKB-SubCell"/>
</dbReference>
<dbReference type="Pfam" id="PF01594">
    <property type="entry name" value="AI-2E_transport"/>
    <property type="match status" value="1"/>
</dbReference>
<feature type="transmembrane region" description="Helical" evidence="9">
    <location>
        <begin position="396"/>
        <end position="414"/>
    </location>
</feature>
<proteinExistence type="inferred from homology"/>
<feature type="transmembrane region" description="Helical" evidence="9">
    <location>
        <begin position="191"/>
        <end position="212"/>
    </location>
</feature>
<gene>
    <name evidence="10" type="ORF">EHUX00137_LOCUS7164</name>
</gene>
<evidence type="ECO:0000256" key="7">
    <source>
        <dbReference type="ARBA" id="ARBA00023136"/>
    </source>
</evidence>
<feature type="compositionally biased region" description="Basic and acidic residues" evidence="8">
    <location>
        <begin position="11"/>
        <end position="22"/>
    </location>
</feature>
<evidence type="ECO:0000256" key="3">
    <source>
        <dbReference type="ARBA" id="ARBA00022448"/>
    </source>
</evidence>
<feature type="transmembrane region" description="Helical" evidence="9">
    <location>
        <begin position="361"/>
        <end position="384"/>
    </location>
</feature>